<dbReference type="Pfam" id="PF00144">
    <property type="entry name" value="Beta-lactamase"/>
    <property type="match status" value="1"/>
</dbReference>
<name>A0A916TLK9_9HYPH</name>
<reference evidence="2" key="1">
    <citation type="journal article" date="2014" name="Int. J. Syst. Evol. Microbiol.">
        <title>Complete genome sequence of Corynebacterium casei LMG S-19264T (=DSM 44701T), isolated from a smear-ripened cheese.</title>
        <authorList>
            <consortium name="US DOE Joint Genome Institute (JGI-PGF)"/>
            <person name="Walter F."/>
            <person name="Albersmeier A."/>
            <person name="Kalinowski J."/>
            <person name="Ruckert C."/>
        </authorList>
    </citation>
    <scope>NUCLEOTIDE SEQUENCE</scope>
    <source>
        <strain evidence="2">CGMCC 1.12426</strain>
    </source>
</reference>
<dbReference type="AlphaFoldDB" id="A0A916TLK9"/>
<dbReference type="Proteomes" id="UP000605148">
    <property type="component" value="Unassembled WGS sequence"/>
</dbReference>
<accession>A0A916TLK9</accession>
<dbReference type="EMBL" id="BMFA01000009">
    <property type="protein sequence ID" value="GGB56054.1"/>
    <property type="molecule type" value="Genomic_DNA"/>
</dbReference>
<feature type="domain" description="Beta-lactamase-related" evidence="1">
    <location>
        <begin position="45"/>
        <end position="312"/>
    </location>
</feature>
<keyword evidence="3" id="KW-1185">Reference proteome</keyword>
<evidence type="ECO:0000313" key="3">
    <source>
        <dbReference type="Proteomes" id="UP000605148"/>
    </source>
</evidence>
<protein>
    <recommendedName>
        <fullName evidence="1">Beta-lactamase-related domain-containing protein</fullName>
    </recommendedName>
</protein>
<proteinExistence type="predicted"/>
<dbReference type="SUPFAM" id="SSF56601">
    <property type="entry name" value="beta-lactamase/transpeptidase-like"/>
    <property type="match status" value="1"/>
</dbReference>
<dbReference type="InterPro" id="IPR001466">
    <property type="entry name" value="Beta-lactam-related"/>
</dbReference>
<reference evidence="2" key="2">
    <citation type="submission" date="2020-09" db="EMBL/GenBank/DDBJ databases">
        <authorList>
            <person name="Sun Q."/>
            <person name="Zhou Y."/>
        </authorList>
    </citation>
    <scope>NUCLEOTIDE SEQUENCE</scope>
    <source>
        <strain evidence="2">CGMCC 1.12426</strain>
    </source>
</reference>
<sequence>MASQKNRVAVMRFATLLMVWLLAFGSAGPLKADPFVRLIGQGDTFAVVEAGSGAAADTPFAIASLGKTFTAVAVLRLVQRGAFGLDDEVARLVPPSTTDLFGGLPGVRLRHLLTMTSGLPDYMDDAWLDAVLEDPAVVQTTDGALRAAGGRPALFAPGERFDYSNTNYVLLGAILERATGLSYAAVLEAEVFEPAGLTDSFVFGSRPLPPPFGQGHSAASLVRRYYSGAGLGDGGVIASARDVARFYRALFAERSLLPDDLLTAMMADPAGERYGMGIEIEDGIAGHSGGDLGYSSDACMDLASGLVAVELVAAEDAITDWAWDQANRR</sequence>
<dbReference type="InterPro" id="IPR012338">
    <property type="entry name" value="Beta-lactam/transpept-like"/>
</dbReference>
<gene>
    <name evidence="2" type="ORF">GCM10011316_30190</name>
</gene>
<dbReference type="InterPro" id="IPR050789">
    <property type="entry name" value="Diverse_Enzym_Activities"/>
</dbReference>
<evidence type="ECO:0000259" key="1">
    <source>
        <dbReference type="Pfam" id="PF00144"/>
    </source>
</evidence>
<organism evidence="2 3">
    <name type="scientific">Roseibium aquae</name>
    <dbReference type="NCBI Taxonomy" id="1323746"/>
    <lineage>
        <taxon>Bacteria</taxon>
        <taxon>Pseudomonadati</taxon>
        <taxon>Pseudomonadota</taxon>
        <taxon>Alphaproteobacteria</taxon>
        <taxon>Hyphomicrobiales</taxon>
        <taxon>Stappiaceae</taxon>
        <taxon>Roseibium</taxon>
    </lineage>
</organism>
<dbReference type="OrthoDB" id="5377981at2"/>
<comment type="caution">
    <text evidence="2">The sequence shown here is derived from an EMBL/GenBank/DDBJ whole genome shotgun (WGS) entry which is preliminary data.</text>
</comment>
<evidence type="ECO:0000313" key="2">
    <source>
        <dbReference type="EMBL" id="GGB56054.1"/>
    </source>
</evidence>
<dbReference type="PANTHER" id="PTHR43283">
    <property type="entry name" value="BETA-LACTAMASE-RELATED"/>
    <property type="match status" value="1"/>
</dbReference>
<dbReference type="Gene3D" id="3.40.710.10">
    <property type="entry name" value="DD-peptidase/beta-lactamase superfamily"/>
    <property type="match status" value="1"/>
</dbReference>